<sequence>MSDLNNSERILCLIKFGKKQHLESLLHHGALYFNSPEIFNNLKAKNSEQGDENEGAIWIENVQAVRITCSHPTLGEFKFDSVPNSLSKLTQFNHNFLSCSFYCITSKDFENTNRFTIDERMTAFGQHALVINKPKLFIESLLASADRENLALSGQKVEYMDLSLEGRIEMTPFIKKNDHLHQREYRIILKNQFEPRLIPLEGIKDCGTIIPSKNLIEGTWEVIN</sequence>
<organism evidence="1 2">
    <name type="scientific">Flagellimonas aurea</name>
    <dbReference type="NCBI Taxonomy" id="2915619"/>
    <lineage>
        <taxon>Bacteria</taxon>
        <taxon>Pseudomonadati</taxon>
        <taxon>Bacteroidota</taxon>
        <taxon>Flavobacteriia</taxon>
        <taxon>Flavobacteriales</taxon>
        <taxon>Flavobacteriaceae</taxon>
        <taxon>Flagellimonas</taxon>
    </lineage>
</organism>
<accession>A0ABS3GBJ8</accession>
<keyword evidence="2" id="KW-1185">Reference proteome</keyword>
<gene>
    <name evidence="1" type="ORF">J0656_19595</name>
</gene>
<protein>
    <submittedName>
        <fullName evidence="1">Uncharacterized protein</fullName>
    </submittedName>
</protein>
<dbReference type="RefSeq" id="WP_207036950.1">
    <property type="nucleotide sequence ID" value="NZ_JAFLNL010000019.1"/>
</dbReference>
<name>A0ABS3GBJ8_9FLAO</name>
<comment type="caution">
    <text evidence="1">The sequence shown here is derived from an EMBL/GenBank/DDBJ whole genome shotgun (WGS) entry which is preliminary data.</text>
</comment>
<dbReference type="EMBL" id="JAFLNL010000019">
    <property type="protein sequence ID" value="MBO0356231.1"/>
    <property type="molecule type" value="Genomic_DNA"/>
</dbReference>
<dbReference type="Proteomes" id="UP000664044">
    <property type="component" value="Unassembled WGS sequence"/>
</dbReference>
<evidence type="ECO:0000313" key="1">
    <source>
        <dbReference type="EMBL" id="MBO0356231.1"/>
    </source>
</evidence>
<evidence type="ECO:0000313" key="2">
    <source>
        <dbReference type="Proteomes" id="UP000664044"/>
    </source>
</evidence>
<reference evidence="1 2" key="1">
    <citation type="submission" date="2021-03" db="EMBL/GenBank/DDBJ databases">
        <title>Muricauda lutimaris sp. nov. and Muricauda ruestringensis sp. nov, two marine members of the Flavobacteriaceae isolated from deep sea sediments of Western Pacific.</title>
        <authorList>
            <person name="Zhao S."/>
            <person name="Liu R."/>
        </authorList>
    </citation>
    <scope>NUCLEOTIDE SEQUENCE [LARGE SCALE GENOMIC DNA]</scope>
    <source>
        <strain evidence="1 2">BC31-1-A7</strain>
    </source>
</reference>
<proteinExistence type="predicted"/>